<reference evidence="2" key="4">
    <citation type="submission" date="2025-09" db="UniProtKB">
        <authorList>
            <consortium name="Ensembl"/>
        </authorList>
    </citation>
    <scope>IDENTIFICATION</scope>
</reference>
<keyword evidence="3" id="KW-1185">Reference proteome</keyword>
<accession>K7EYV2</accession>
<reference evidence="3" key="2">
    <citation type="journal article" date="2013" name="Nat. Genet.">
        <title>The draft genomes of soft-shell turtle and green sea turtle yield insights into the development and evolution of the turtle-specific body plan.</title>
        <authorList>
            <person name="Wang Z."/>
            <person name="Pascual-Anaya J."/>
            <person name="Zadissa A."/>
            <person name="Li W."/>
            <person name="Niimura Y."/>
            <person name="Huang Z."/>
            <person name="Li C."/>
            <person name="White S."/>
            <person name="Xiong Z."/>
            <person name="Fang D."/>
            <person name="Wang B."/>
            <person name="Ming Y."/>
            <person name="Chen Y."/>
            <person name="Zheng Y."/>
            <person name="Kuraku S."/>
            <person name="Pignatelli M."/>
            <person name="Herrero J."/>
            <person name="Beal K."/>
            <person name="Nozawa M."/>
            <person name="Li Q."/>
            <person name="Wang J."/>
            <person name="Zhang H."/>
            <person name="Yu L."/>
            <person name="Shigenobu S."/>
            <person name="Wang J."/>
            <person name="Liu J."/>
            <person name="Flicek P."/>
            <person name="Searle S."/>
            <person name="Wang J."/>
            <person name="Kuratani S."/>
            <person name="Yin Y."/>
            <person name="Aken B."/>
            <person name="Zhang G."/>
            <person name="Irie N."/>
        </authorList>
    </citation>
    <scope>NUCLEOTIDE SEQUENCE [LARGE SCALE GENOMIC DNA]</scope>
    <source>
        <strain evidence="3">Daiwa-1</strain>
    </source>
</reference>
<dbReference type="EMBL" id="AGCU01089898">
    <property type="status" value="NOT_ANNOTATED_CDS"/>
    <property type="molecule type" value="Genomic_DNA"/>
</dbReference>
<feature type="region of interest" description="Disordered" evidence="1">
    <location>
        <begin position="1"/>
        <end position="113"/>
    </location>
</feature>
<evidence type="ECO:0000313" key="3">
    <source>
        <dbReference type="Proteomes" id="UP000007267"/>
    </source>
</evidence>
<reference evidence="3" key="1">
    <citation type="submission" date="2011-10" db="EMBL/GenBank/DDBJ databases">
        <authorList>
            <consortium name="Soft-shell Turtle Genome Consortium"/>
        </authorList>
    </citation>
    <scope>NUCLEOTIDE SEQUENCE [LARGE SCALE GENOMIC DNA]</scope>
    <source>
        <strain evidence="3">Daiwa-1</strain>
    </source>
</reference>
<dbReference type="GeneTree" id="ENSGT00610000087381"/>
<feature type="region of interest" description="Disordered" evidence="1">
    <location>
        <begin position="221"/>
        <end position="279"/>
    </location>
</feature>
<feature type="compositionally biased region" description="Low complexity" evidence="1">
    <location>
        <begin position="258"/>
        <end position="272"/>
    </location>
</feature>
<dbReference type="Gene3D" id="1.10.287.3160">
    <property type="match status" value="1"/>
</dbReference>
<reference evidence="2" key="3">
    <citation type="submission" date="2025-08" db="UniProtKB">
        <authorList>
            <consortium name="Ensembl"/>
        </authorList>
    </citation>
    <scope>IDENTIFICATION</scope>
</reference>
<dbReference type="eggNOG" id="ENOG502RU9M">
    <property type="taxonomic scope" value="Eukaryota"/>
</dbReference>
<dbReference type="Proteomes" id="UP000007267">
    <property type="component" value="Unassembled WGS sequence"/>
</dbReference>
<feature type="compositionally biased region" description="Acidic residues" evidence="1">
    <location>
        <begin position="242"/>
        <end position="252"/>
    </location>
</feature>
<proteinExistence type="predicted"/>
<feature type="compositionally biased region" description="Low complexity" evidence="1">
    <location>
        <begin position="1"/>
        <end position="23"/>
    </location>
</feature>
<dbReference type="Ensembl" id="ENSPSIT00000000964.1">
    <property type="protein sequence ID" value="ENSPSIP00000000962.1"/>
    <property type="gene ID" value="ENSPSIG00000000965.1"/>
</dbReference>
<organism evidence="2 3">
    <name type="scientific">Pelodiscus sinensis</name>
    <name type="common">Chinese softshell turtle</name>
    <name type="synonym">Trionyx sinensis</name>
    <dbReference type="NCBI Taxonomy" id="13735"/>
    <lineage>
        <taxon>Eukaryota</taxon>
        <taxon>Metazoa</taxon>
        <taxon>Chordata</taxon>
        <taxon>Craniata</taxon>
        <taxon>Vertebrata</taxon>
        <taxon>Euteleostomi</taxon>
        <taxon>Archelosauria</taxon>
        <taxon>Testudinata</taxon>
        <taxon>Testudines</taxon>
        <taxon>Cryptodira</taxon>
        <taxon>Trionychia</taxon>
        <taxon>Trionychidae</taxon>
        <taxon>Pelodiscus</taxon>
    </lineage>
</organism>
<evidence type="ECO:0008006" key="4">
    <source>
        <dbReference type="Google" id="ProtNLM"/>
    </source>
</evidence>
<dbReference type="AlphaFoldDB" id="K7EYV2"/>
<evidence type="ECO:0000313" key="2">
    <source>
        <dbReference type="Ensembl" id="ENSPSIP00000000962.1"/>
    </source>
</evidence>
<name>K7EYV2_PELSI</name>
<dbReference type="HOGENOM" id="CLU_517381_0_0_1"/>
<protein>
    <recommendedName>
        <fullName evidence="4">Lamina-associated polypeptide 2 alpha C-terminal domain-containing protein</fullName>
    </recommendedName>
</protein>
<feature type="compositionally biased region" description="Polar residues" evidence="1">
    <location>
        <begin position="221"/>
        <end position="241"/>
    </location>
</feature>
<evidence type="ECO:0000256" key="1">
    <source>
        <dbReference type="SAM" id="MobiDB-lite"/>
    </source>
</evidence>
<sequence>PSSAAPSGSAPISLAPAVTSAPSSPAPRPEAGHASASDSAPLLTPAPGALPAPTPDQQQLTSPAPSHLHPVPGSPVLRARDETSTYRKSLSKTHYRDRSLSPSASPKRRSRYHGYFSPSRIRYSRHDYRDVVYLDAHRSRSRSRSPFCLSRYGSVRRCPCRIYYIQHGSARYSRYPSPSCPEHYCERYHRSYDNHPQRHHSPPSHRGSYICQSPLAEYLPHQSQPLRSPSPTKSPTIQLDQSEPEEGQLSETEDPKTEASPADCPSSSPDEAICPVEISPPDDLKHFQDLFKRVADTQDIQLADVPVKKHRLLKNLRPQQRAKVALPIDEAIMEVADEIWQTPTSVAPTSKKADRKYFVPAKGLDFLFNLPQPNSLVVDAAQRRGKVPQYRNTLLDKDNKKLDVLGRKVYSSATLLLRIANYSAHLSNHNFDNYSKLADLLHHLPDTKKPLLKAIVQEGYASCSAALQIAMNVADTAARAAATGIAMRRSSWLSSAGAPKELQSKVEDLPFDKLKLFAANTDEVLHS</sequence>